<reference evidence="2 3" key="1">
    <citation type="journal article" date="2023" name="Arcadia Sci">
        <title>De novo assembly of a long-read Amblyomma americanum tick genome.</title>
        <authorList>
            <person name="Chou S."/>
            <person name="Poskanzer K.E."/>
            <person name="Rollins M."/>
            <person name="Thuy-Boun P.S."/>
        </authorList>
    </citation>
    <scope>NUCLEOTIDE SEQUENCE [LARGE SCALE GENOMIC DNA]</scope>
    <source>
        <strain evidence="2">F_SG_1</strain>
        <tissue evidence="2">Salivary glands</tissue>
    </source>
</reference>
<gene>
    <name evidence="2" type="ORF">V5799_015367</name>
</gene>
<evidence type="ECO:0000256" key="1">
    <source>
        <dbReference type="SAM" id="MobiDB-lite"/>
    </source>
</evidence>
<dbReference type="AlphaFoldDB" id="A0AAQ4E0D0"/>
<proteinExistence type="predicted"/>
<organism evidence="2 3">
    <name type="scientific">Amblyomma americanum</name>
    <name type="common">Lone star tick</name>
    <dbReference type="NCBI Taxonomy" id="6943"/>
    <lineage>
        <taxon>Eukaryota</taxon>
        <taxon>Metazoa</taxon>
        <taxon>Ecdysozoa</taxon>
        <taxon>Arthropoda</taxon>
        <taxon>Chelicerata</taxon>
        <taxon>Arachnida</taxon>
        <taxon>Acari</taxon>
        <taxon>Parasitiformes</taxon>
        <taxon>Ixodida</taxon>
        <taxon>Ixodoidea</taxon>
        <taxon>Ixodidae</taxon>
        <taxon>Amblyomminae</taxon>
        <taxon>Amblyomma</taxon>
    </lineage>
</organism>
<sequence>MSFEKKKKRSRSEERRPLPIRPPASSISIRTELLFELWCGGVSWRSSGEKVSVGKKVAGFDLVSRKHGFEVAAEEHVHEGPEGFGDQASGRLCREASSQGHKLRCWIESVCFKQQNSCCIIRQQHLPL</sequence>
<dbReference type="EMBL" id="JARKHS020024390">
    <property type="protein sequence ID" value="KAK8768170.1"/>
    <property type="molecule type" value="Genomic_DNA"/>
</dbReference>
<feature type="compositionally biased region" description="Basic residues" evidence="1">
    <location>
        <begin position="1"/>
        <end position="10"/>
    </location>
</feature>
<evidence type="ECO:0000313" key="2">
    <source>
        <dbReference type="EMBL" id="KAK8768170.1"/>
    </source>
</evidence>
<evidence type="ECO:0000313" key="3">
    <source>
        <dbReference type="Proteomes" id="UP001321473"/>
    </source>
</evidence>
<protein>
    <submittedName>
        <fullName evidence="2">Uncharacterized protein</fullName>
    </submittedName>
</protein>
<name>A0AAQ4E0D0_AMBAM</name>
<feature type="region of interest" description="Disordered" evidence="1">
    <location>
        <begin position="1"/>
        <end position="23"/>
    </location>
</feature>
<accession>A0AAQ4E0D0</accession>
<dbReference type="Proteomes" id="UP001321473">
    <property type="component" value="Unassembled WGS sequence"/>
</dbReference>
<keyword evidence="3" id="KW-1185">Reference proteome</keyword>
<comment type="caution">
    <text evidence="2">The sequence shown here is derived from an EMBL/GenBank/DDBJ whole genome shotgun (WGS) entry which is preliminary data.</text>
</comment>